<dbReference type="InterPro" id="IPR036890">
    <property type="entry name" value="HATPase_C_sf"/>
</dbReference>
<dbReference type="PANTHER" id="PTHR43065">
    <property type="entry name" value="SENSOR HISTIDINE KINASE"/>
    <property type="match status" value="1"/>
</dbReference>
<feature type="domain" description="Response regulatory" evidence="11">
    <location>
        <begin position="846"/>
        <end position="958"/>
    </location>
</feature>
<dbReference type="SUPFAM" id="SSF52172">
    <property type="entry name" value="CheY-like"/>
    <property type="match status" value="1"/>
</dbReference>
<dbReference type="Pfam" id="PF08447">
    <property type="entry name" value="PAS_3"/>
    <property type="match status" value="2"/>
</dbReference>
<evidence type="ECO:0000256" key="6">
    <source>
        <dbReference type="ARBA" id="ARBA00022777"/>
    </source>
</evidence>
<dbReference type="CDD" id="cd00156">
    <property type="entry name" value="REC"/>
    <property type="match status" value="1"/>
</dbReference>
<dbReference type="PRINTS" id="PR00344">
    <property type="entry name" value="BCTRLSENSOR"/>
</dbReference>
<dbReference type="InterPro" id="IPR036097">
    <property type="entry name" value="HisK_dim/P_sf"/>
</dbReference>
<dbReference type="Proteomes" id="UP001165565">
    <property type="component" value="Unassembled WGS sequence"/>
</dbReference>
<dbReference type="EMBL" id="JANFAV010000004">
    <property type="protein sequence ID" value="MCW6534641.1"/>
    <property type="molecule type" value="Genomic_DNA"/>
</dbReference>
<dbReference type="GO" id="GO:0005524">
    <property type="term" value="F:ATP binding"/>
    <property type="evidence" value="ECO:0007669"/>
    <property type="project" value="UniProtKB-KW"/>
</dbReference>
<dbReference type="InterPro" id="IPR003594">
    <property type="entry name" value="HATPase_dom"/>
</dbReference>
<dbReference type="PROSITE" id="PS50112">
    <property type="entry name" value="PAS"/>
    <property type="match status" value="2"/>
</dbReference>
<keyword evidence="6" id="KW-0418">Kinase</keyword>
<evidence type="ECO:0000259" key="10">
    <source>
        <dbReference type="PROSITE" id="PS50109"/>
    </source>
</evidence>
<feature type="domain" description="Histidine kinase" evidence="10">
    <location>
        <begin position="599"/>
        <end position="824"/>
    </location>
</feature>
<feature type="domain" description="PAS" evidence="12">
    <location>
        <begin position="437"/>
        <end position="508"/>
    </location>
</feature>
<keyword evidence="15" id="KW-1185">Reference proteome</keyword>
<dbReference type="EC" id="2.7.13.3" evidence="2"/>
<evidence type="ECO:0000256" key="9">
    <source>
        <dbReference type="PROSITE-ProRule" id="PRU00169"/>
    </source>
</evidence>
<dbReference type="Pfam" id="PF00072">
    <property type="entry name" value="Response_reg"/>
    <property type="match status" value="1"/>
</dbReference>
<dbReference type="SMART" id="SM00448">
    <property type="entry name" value="REC"/>
    <property type="match status" value="1"/>
</dbReference>
<dbReference type="Pfam" id="PF08448">
    <property type="entry name" value="PAS_4"/>
    <property type="match status" value="2"/>
</dbReference>
<dbReference type="SMART" id="SM00086">
    <property type="entry name" value="PAC"/>
    <property type="match status" value="4"/>
</dbReference>
<dbReference type="PANTHER" id="PTHR43065:SF46">
    <property type="entry name" value="C4-DICARBOXYLATE TRANSPORT SENSOR PROTEIN DCTB"/>
    <property type="match status" value="1"/>
</dbReference>
<dbReference type="GO" id="GO:0000155">
    <property type="term" value="F:phosphorelay sensor kinase activity"/>
    <property type="evidence" value="ECO:0007669"/>
    <property type="project" value="InterPro"/>
</dbReference>
<dbReference type="AlphaFoldDB" id="A0AA41ZDI9"/>
<keyword evidence="7" id="KW-0067">ATP-binding</keyword>
<dbReference type="InterPro" id="IPR013655">
    <property type="entry name" value="PAS_fold_3"/>
</dbReference>
<dbReference type="InterPro" id="IPR000700">
    <property type="entry name" value="PAS-assoc_C"/>
</dbReference>
<keyword evidence="4" id="KW-0808">Transferase</keyword>
<dbReference type="InterPro" id="IPR004358">
    <property type="entry name" value="Sig_transdc_His_kin-like_C"/>
</dbReference>
<protein>
    <recommendedName>
        <fullName evidence="2">histidine kinase</fullName>
        <ecNumber evidence="2">2.7.13.3</ecNumber>
    </recommendedName>
</protein>
<dbReference type="SUPFAM" id="SSF47384">
    <property type="entry name" value="Homodimeric domain of signal transducing histidine kinase"/>
    <property type="match status" value="1"/>
</dbReference>
<evidence type="ECO:0000256" key="7">
    <source>
        <dbReference type="ARBA" id="ARBA00022840"/>
    </source>
</evidence>
<evidence type="ECO:0000259" key="13">
    <source>
        <dbReference type="PROSITE" id="PS50113"/>
    </source>
</evidence>
<reference evidence="14" key="1">
    <citation type="submission" date="2022-06" db="EMBL/GenBank/DDBJ databases">
        <title>Sphingomonas sp. nov. isolated from rhizosphere soil of tomato.</title>
        <authorList>
            <person name="Dong H."/>
            <person name="Gao R."/>
        </authorList>
    </citation>
    <scope>NUCLEOTIDE SEQUENCE</scope>
    <source>
        <strain evidence="14">MMSM24</strain>
    </source>
</reference>
<dbReference type="SMART" id="SM00388">
    <property type="entry name" value="HisKA"/>
    <property type="match status" value="1"/>
</dbReference>
<dbReference type="SMART" id="SM00091">
    <property type="entry name" value="PAS"/>
    <property type="match status" value="3"/>
</dbReference>
<dbReference type="InterPro" id="IPR013656">
    <property type="entry name" value="PAS_4"/>
</dbReference>
<dbReference type="SUPFAM" id="SSF55785">
    <property type="entry name" value="PYP-like sensor domain (PAS domain)"/>
    <property type="match status" value="4"/>
</dbReference>
<dbReference type="InterPro" id="IPR035965">
    <property type="entry name" value="PAS-like_dom_sf"/>
</dbReference>
<sequence length="968" mass="104275">MNGTTVDPRWVAHQLAGGGALAEMMLAKDWSSSPLGPIEHWPRALLGAISLMLPAGAEIVLFWGPDYVALYNDAYAATIGDRHPTALGRPGRESWRELWASLEPMLAHVRATGETYHAKDRPFPIERDGVREEVYFDISYSPVREDEGAVGGVLCIVSETTERVRAARAVAEDKARLAQMFEEAPGFIAVLRGPDHQFDLINLAGRELIGDRDGDVLGRPVREVLPELIEQGYLALLDQVRTTGQPYRGSGAAVALRRRHDIEPEVRYVDFVLQPLVDANGAMDGVFVQGSDVTDRHLAENALALSRESLELATEAAGAGTWDADLTGATSRVSWSDRAKAIFGVAAGQAMSIDDFYALLHPDDLGRVRSGLDAATDPAVRELLDIEFRIFRADTGEMRWLAATGRGMFADQACIRAAGTVIDITRRRQDREALRESEARFRNLSDSLPALIWQTDELGNIVFANRFFETLLGVSPAEIIRDGWTRLYLPEDRPRMGEARMRIFAERRPVGGDLRLMTASGDSCWVHAEARARMVDGVYRGYVCCAVDVSEAHLAGEALERRIAERTQQLTEQIAERQRVEATLHQMQRLEAVGQLTSGVAHDFNNLLTVVLGNIAMLERTLGAAGGDARTMQRLEHVRMAAERGATLTAQLLAFSRRQRLEAKVIDLNASIAGMRELMESSLGRAITIDTRLAPGVWPALVDPTQFELVVLNLAINARDAMGAAGGTVTVTTANVVLGEPAAPADPPAGDYVMVAVSDTGEGMTEAVRARVFEPFFTTKAVGKGSGLGLAQVYGFVKQSEGGVQIETAVGEGTTVRVYLPRAAGDAGRPAVDPVGADGTSVAGRTVLVLDDDDHVRAVTAQELRDAGATVIEAADGASGLIELRSAATIDAAVVDFAMPGMNGAEFAAHARGLDPHLPVLFVTGYADLEALAHAGEDRVIQKPFAPGAVARRLGEMLAGGSQPDGRT</sequence>
<dbReference type="PROSITE" id="PS50113">
    <property type="entry name" value="PAC"/>
    <property type="match status" value="1"/>
</dbReference>
<evidence type="ECO:0000256" key="1">
    <source>
        <dbReference type="ARBA" id="ARBA00000085"/>
    </source>
</evidence>
<dbReference type="Pfam" id="PF02518">
    <property type="entry name" value="HATPase_c"/>
    <property type="match status" value="1"/>
</dbReference>
<dbReference type="InterPro" id="IPR001789">
    <property type="entry name" value="Sig_transdc_resp-reg_receiver"/>
</dbReference>
<dbReference type="InterPro" id="IPR003661">
    <property type="entry name" value="HisK_dim/P_dom"/>
</dbReference>
<evidence type="ECO:0000256" key="8">
    <source>
        <dbReference type="ARBA" id="ARBA00023012"/>
    </source>
</evidence>
<dbReference type="SUPFAM" id="SSF55874">
    <property type="entry name" value="ATPase domain of HSP90 chaperone/DNA topoisomerase II/histidine kinase"/>
    <property type="match status" value="1"/>
</dbReference>
<evidence type="ECO:0000313" key="15">
    <source>
        <dbReference type="Proteomes" id="UP001165565"/>
    </source>
</evidence>
<dbReference type="PROSITE" id="PS50110">
    <property type="entry name" value="RESPONSE_REGULATORY"/>
    <property type="match status" value="1"/>
</dbReference>
<feature type="modified residue" description="4-aspartylphosphate" evidence="9">
    <location>
        <position position="896"/>
    </location>
</feature>
<dbReference type="Gene3D" id="3.40.50.2300">
    <property type="match status" value="1"/>
</dbReference>
<comment type="catalytic activity">
    <reaction evidence="1">
        <text>ATP + protein L-histidine = ADP + protein N-phospho-L-histidine.</text>
        <dbReference type="EC" id="2.7.13.3"/>
    </reaction>
</comment>
<dbReference type="InterPro" id="IPR005467">
    <property type="entry name" value="His_kinase_dom"/>
</dbReference>
<dbReference type="InterPro" id="IPR011006">
    <property type="entry name" value="CheY-like_superfamily"/>
</dbReference>
<evidence type="ECO:0000259" key="12">
    <source>
        <dbReference type="PROSITE" id="PS50112"/>
    </source>
</evidence>
<evidence type="ECO:0000256" key="3">
    <source>
        <dbReference type="ARBA" id="ARBA00022553"/>
    </source>
</evidence>
<dbReference type="SMART" id="SM00387">
    <property type="entry name" value="HATPase_c"/>
    <property type="match status" value="1"/>
</dbReference>
<dbReference type="CDD" id="cd00082">
    <property type="entry name" value="HisKA"/>
    <property type="match status" value="1"/>
</dbReference>
<comment type="caution">
    <text evidence="14">The sequence shown here is derived from an EMBL/GenBank/DDBJ whole genome shotgun (WGS) entry which is preliminary data.</text>
</comment>
<dbReference type="InterPro" id="IPR000014">
    <property type="entry name" value="PAS"/>
</dbReference>
<evidence type="ECO:0000256" key="4">
    <source>
        <dbReference type="ARBA" id="ARBA00022679"/>
    </source>
</evidence>
<dbReference type="PROSITE" id="PS50109">
    <property type="entry name" value="HIS_KIN"/>
    <property type="match status" value="1"/>
</dbReference>
<feature type="domain" description="PAS" evidence="12">
    <location>
        <begin position="306"/>
        <end position="379"/>
    </location>
</feature>
<evidence type="ECO:0000256" key="2">
    <source>
        <dbReference type="ARBA" id="ARBA00012438"/>
    </source>
</evidence>
<dbReference type="InterPro" id="IPR001610">
    <property type="entry name" value="PAC"/>
</dbReference>
<dbReference type="CDD" id="cd00130">
    <property type="entry name" value="PAS"/>
    <property type="match status" value="2"/>
</dbReference>
<proteinExistence type="predicted"/>
<dbReference type="Gene3D" id="3.30.450.20">
    <property type="entry name" value="PAS domain"/>
    <property type="match status" value="4"/>
</dbReference>
<evidence type="ECO:0000313" key="14">
    <source>
        <dbReference type="EMBL" id="MCW6534641.1"/>
    </source>
</evidence>
<dbReference type="Gene3D" id="2.10.70.100">
    <property type="match status" value="1"/>
</dbReference>
<accession>A0AA41ZDI9</accession>
<dbReference type="NCBIfam" id="TIGR00229">
    <property type="entry name" value="sensory_box"/>
    <property type="match status" value="3"/>
</dbReference>
<keyword evidence="5" id="KW-0547">Nucleotide-binding</keyword>
<keyword evidence="8" id="KW-0902">Two-component regulatory system</keyword>
<keyword evidence="3 9" id="KW-0597">Phosphoprotein</keyword>
<gene>
    <name evidence="14" type="ORF">NEE01_07555</name>
</gene>
<dbReference type="Gene3D" id="1.10.287.130">
    <property type="match status" value="1"/>
</dbReference>
<dbReference type="Gene3D" id="3.30.565.10">
    <property type="entry name" value="Histidine kinase-like ATPase, C-terminal domain"/>
    <property type="match status" value="1"/>
</dbReference>
<evidence type="ECO:0000256" key="5">
    <source>
        <dbReference type="ARBA" id="ARBA00022741"/>
    </source>
</evidence>
<name>A0AA41ZDI9_9SPHN</name>
<evidence type="ECO:0000259" key="11">
    <source>
        <dbReference type="PROSITE" id="PS50110"/>
    </source>
</evidence>
<dbReference type="RefSeq" id="WP_265268502.1">
    <property type="nucleotide sequence ID" value="NZ_JANFAV010000004.1"/>
</dbReference>
<organism evidence="14 15">
    <name type="scientific">Sphingomonas lycopersici</name>
    <dbReference type="NCBI Taxonomy" id="2951807"/>
    <lineage>
        <taxon>Bacteria</taxon>
        <taxon>Pseudomonadati</taxon>
        <taxon>Pseudomonadota</taxon>
        <taxon>Alphaproteobacteria</taxon>
        <taxon>Sphingomonadales</taxon>
        <taxon>Sphingomonadaceae</taxon>
        <taxon>Sphingomonas</taxon>
    </lineage>
</organism>
<dbReference type="Pfam" id="PF00512">
    <property type="entry name" value="HisKA"/>
    <property type="match status" value="1"/>
</dbReference>
<feature type="domain" description="PAC" evidence="13">
    <location>
        <begin position="384"/>
        <end position="436"/>
    </location>
</feature>